<dbReference type="AlphaFoldDB" id="A0AAV2JL97"/>
<sequence length="90" mass="10319">MAHSEAPLFVGVRAPYLLRFQHGSVRNCFVQPADGCTQMSRCPSGFSNSNRKKHVYCSVHLRDVMTRLTHIGQNDVAMRVDLILQRREYL</sequence>
<dbReference type="EMBL" id="OZ035835">
    <property type="protein sequence ID" value="CAL1576968.1"/>
    <property type="molecule type" value="Genomic_DNA"/>
</dbReference>
<evidence type="ECO:0000313" key="1">
    <source>
        <dbReference type="EMBL" id="CAL1576968.1"/>
    </source>
</evidence>
<reference evidence="1 2" key="1">
    <citation type="submission" date="2024-04" db="EMBL/GenBank/DDBJ databases">
        <authorList>
            <person name="Waldvogel A.-M."/>
            <person name="Schoenle A."/>
        </authorList>
    </citation>
    <scope>NUCLEOTIDE SEQUENCE [LARGE SCALE GENOMIC DNA]</scope>
</reference>
<gene>
    <name evidence="1" type="ORF">KC01_LOCUS8360</name>
</gene>
<dbReference type="Proteomes" id="UP001497482">
    <property type="component" value="Chromosome 13"/>
</dbReference>
<keyword evidence="2" id="KW-1185">Reference proteome</keyword>
<name>A0AAV2JL97_KNICA</name>
<evidence type="ECO:0000313" key="2">
    <source>
        <dbReference type="Proteomes" id="UP001497482"/>
    </source>
</evidence>
<protein>
    <recommendedName>
        <fullName evidence="3">C2H2-type domain-containing protein</fullName>
    </recommendedName>
</protein>
<proteinExistence type="predicted"/>
<accession>A0AAV2JL97</accession>
<organism evidence="1 2">
    <name type="scientific">Knipowitschia caucasica</name>
    <name type="common">Caucasian dwarf goby</name>
    <name type="synonym">Pomatoschistus caucasicus</name>
    <dbReference type="NCBI Taxonomy" id="637954"/>
    <lineage>
        <taxon>Eukaryota</taxon>
        <taxon>Metazoa</taxon>
        <taxon>Chordata</taxon>
        <taxon>Craniata</taxon>
        <taxon>Vertebrata</taxon>
        <taxon>Euteleostomi</taxon>
        <taxon>Actinopterygii</taxon>
        <taxon>Neopterygii</taxon>
        <taxon>Teleostei</taxon>
        <taxon>Neoteleostei</taxon>
        <taxon>Acanthomorphata</taxon>
        <taxon>Gobiaria</taxon>
        <taxon>Gobiiformes</taxon>
        <taxon>Gobioidei</taxon>
        <taxon>Gobiidae</taxon>
        <taxon>Gobiinae</taxon>
        <taxon>Knipowitschia</taxon>
    </lineage>
</organism>
<evidence type="ECO:0008006" key="3">
    <source>
        <dbReference type="Google" id="ProtNLM"/>
    </source>
</evidence>